<dbReference type="AlphaFoldDB" id="A0A174UH84"/>
<gene>
    <name evidence="2" type="ORF">B5F11_18630</name>
    <name evidence="1" type="ORF">ERS852551_03537</name>
</gene>
<reference evidence="2" key="3">
    <citation type="journal article" date="2018" name="BMC Genomics">
        <title>Whole genome sequencing and function prediction of 133 gut anaerobes isolated from chicken caecum in pure cultures.</title>
        <authorList>
            <person name="Medvecky M."/>
            <person name="Cejkova D."/>
            <person name="Polansky O."/>
            <person name="Karasova D."/>
            <person name="Kubasova T."/>
            <person name="Cizek A."/>
            <person name="Rychlik I."/>
        </authorList>
    </citation>
    <scope>NUCLEOTIDE SEQUENCE</scope>
    <source>
        <strain evidence="2">An175</strain>
    </source>
</reference>
<evidence type="ECO:0000313" key="4">
    <source>
        <dbReference type="Proteomes" id="UP000196386"/>
    </source>
</evidence>
<accession>A0A174UH84</accession>
<dbReference type="EMBL" id="NFKP01000036">
    <property type="protein sequence ID" value="OUP67129.1"/>
    <property type="molecule type" value="Genomic_DNA"/>
</dbReference>
<dbReference type="EMBL" id="CZBE01000036">
    <property type="protein sequence ID" value="CUQ20666.1"/>
    <property type="molecule type" value="Genomic_DNA"/>
</dbReference>
<dbReference type="RefSeq" id="WP_055246099.1">
    <property type="nucleotide sequence ID" value="NZ_CABIWA010000027.1"/>
</dbReference>
<name>A0A174UH84_9FIRM</name>
<reference evidence="1 3" key="1">
    <citation type="submission" date="2015-09" db="EMBL/GenBank/DDBJ databases">
        <authorList>
            <consortium name="Pathogen Informatics"/>
        </authorList>
    </citation>
    <scope>NUCLEOTIDE SEQUENCE [LARGE SCALE GENOMIC DNA]</scope>
    <source>
        <strain evidence="1 3">2789STDY5834939</strain>
    </source>
</reference>
<protein>
    <submittedName>
        <fullName evidence="1">Uncharacterized protein</fullName>
    </submittedName>
</protein>
<evidence type="ECO:0000313" key="2">
    <source>
        <dbReference type="EMBL" id="OUP67129.1"/>
    </source>
</evidence>
<evidence type="ECO:0000313" key="3">
    <source>
        <dbReference type="Proteomes" id="UP000095765"/>
    </source>
</evidence>
<dbReference type="Proteomes" id="UP000196386">
    <property type="component" value="Unassembled WGS sequence"/>
</dbReference>
<sequence>MAKTTGAAKTGAPKFSKAQLLRSARYETRRDLIGALLKDGARYSHEEVGAAIEQYMKGKVK</sequence>
<dbReference type="Proteomes" id="UP000095765">
    <property type="component" value="Unassembled WGS sequence"/>
</dbReference>
<organism evidence="1 3">
    <name type="scientific">Anaerotruncus colihominis</name>
    <dbReference type="NCBI Taxonomy" id="169435"/>
    <lineage>
        <taxon>Bacteria</taxon>
        <taxon>Bacillati</taxon>
        <taxon>Bacillota</taxon>
        <taxon>Clostridia</taxon>
        <taxon>Eubacteriales</taxon>
        <taxon>Oscillospiraceae</taxon>
        <taxon>Anaerotruncus</taxon>
    </lineage>
</organism>
<proteinExistence type="predicted"/>
<evidence type="ECO:0000313" key="1">
    <source>
        <dbReference type="EMBL" id="CUQ20666.1"/>
    </source>
</evidence>
<reference evidence="4" key="2">
    <citation type="submission" date="2017-04" db="EMBL/GenBank/DDBJ databases">
        <title>Function of individual gut microbiota members based on whole genome sequencing of pure cultures obtained from chicken caecum.</title>
        <authorList>
            <person name="Medvecky M."/>
            <person name="Cejkova D."/>
            <person name="Polansky O."/>
            <person name="Karasova D."/>
            <person name="Kubasova T."/>
            <person name="Cizek A."/>
            <person name="Rychlik I."/>
        </authorList>
    </citation>
    <scope>NUCLEOTIDE SEQUENCE [LARGE SCALE GENOMIC DNA]</scope>
    <source>
        <strain evidence="4">An175</strain>
    </source>
</reference>